<dbReference type="Proteomes" id="UP001050691">
    <property type="component" value="Unassembled WGS sequence"/>
</dbReference>
<protein>
    <recommendedName>
        <fullName evidence="3">F-box domain-containing protein</fullName>
    </recommendedName>
</protein>
<organism evidence="1 2">
    <name type="scientific">Clathrus columnatus</name>
    <dbReference type="NCBI Taxonomy" id="1419009"/>
    <lineage>
        <taxon>Eukaryota</taxon>
        <taxon>Fungi</taxon>
        <taxon>Dikarya</taxon>
        <taxon>Basidiomycota</taxon>
        <taxon>Agaricomycotina</taxon>
        <taxon>Agaricomycetes</taxon>
        <taxon>Phallomycetidae</taxon>
        <taxon>Phallales</taxon>
        <taxon>Clathraceae</taxon>
        <taxon>Clathrus</taxon>
    </lineage>
</organism>
<name>A0AAV5AJH1_9AGAM</name>
<dbReference type="EMBL" id="BPWL01000008">
    <property type="protein sequence ID" value="GJJ12819.1"/>
    <property type="molecule type" value="Genomic_DNA"/>
</dbReference>
<evidence type="ECO:0000313" key="1">
    <source>
        <dbReference type="EMBL" id="GJJ12819.1"/>
    </source>
</evidence>
<keyword evidence="2" id="KW-1185">Reference proteome</keyword>
<evidence type="ECO:0008006" key="3">
    <source>
        <dbReference type="Google" id="ProtNLM"/>
    </source>
</evidence>
<sequence>MTYPKGLSIHTIWDEIAYLLDSTKDLLSLALTCRTFKDLIIPDHIEYRHIRCSIRRQDVWKHLESRPRLTRGVRFLELLVEYSNVAPSNLLPGILESRYKGSKMNKTSDNILIVPKRSRRSEVTKENLDRFLGSLSHMTLLKGFIWVHQCIPPQGIVDISSVLTNTAHCLEGLSLIREYYDQSQYENLSIWKLSGLKKVILEYPCPASIHMILYSCPYIEDLSLSNVDSDLFQDIIQYANWNNLRRLSICETYSEEGPIFTRDYFTLITSFFDRHPNLESLEILDVGSAMPALPSSCLPKLHSICSDNKWLIPTFLSRETISRFVHLDCPIDNIDPENFPKLDKLETLSFEVPTILPKSFISFLSKAPNLKKLNVDIWNPEKFYDVVSADHASPAQRETLTSHHDRV</sequence>
<reference evidence="1" key="1">
    <citation type="submission" date="2021-10" db="EMBL/GenBank/DDBJ databases">
        <title>De novo Genome Assembly of Clathrus columnatus (Basidiomycota, Fungi) Using Illumina and Nanopore Sequence Data.</title>
        <authorList>
            <person name="Ogiso-Tanaka E."/>
            <person name="Itagaki H."/>
            <person name="Hosoya T."/>
            <person name="Hosaka K."/>
        </authorList>
    </citation>
    <scope>NUCLEOTIDE SEQUENCE</scope>
    <source>
        <strain evidence="1">MO-923</strain>
    </source>
</reference>
<evidence type="ECO:0000313" key="2">
    <source>
        <dbReference type="Proteomes" id="UP001050691"/>
    </source>
</evidence>
<dbReference type="InterPro" id="IPR032675">
    <property type="entry name" value="LRR_dom_sf"/>
</dbReference>
<proteinExistence type="predicted"/>
<dbReference type="Gene3D" id="3.80.10.10">
    <property type="entry name" value="Ribonuclease Inhibitor"/>
    <property type="match status" value="1"/>
</dbReference>
<comment type="caution">
    <text evidence="1">The sequence shown here is derived from an EMBL/GenBank/DDBJ whole genome shotgun (WGS) entry which is preliminary data.</text>
</comment>
<dbReference type="SUPFAM" id="SSF52047">
    <property type="entry name" value="RNI-like"/>
    <property type="match status" value="1"/>
</dbReference>
<accession>A0AAV5AJH1</accession>
<dbReference type="AlphaFoldDB" id="A0AAV5AJH1"/>
<gene>
    <name evidence="1" type="ORF">Clacol_007064</name>
</gene>